<organism evidence="1 2">
    <name type="scientific">Plasmodium brasilianum</name>
    <dbReference type="NCBI Taxonomy" id="5824"/>
    <lineage>
        <taxon>Eukaryota</taxon>
        <taxon>Sar</taxon>
        <taxon>Alveolata</taxon>
        <taxon>Apicomplexa</taxon>
        <taxon>Aconoidasida</taxon>
        <taxon>Haemosporida</taxon>
        <taxon>Plasmodiidae</taxon>
        <taxon>Plasmodium</taxon>
        <taxon>Plasmodium (Plasmodium)</taxon>
    </lineage>
</organism>
<gene>
    <name evidence="1" type="ORF">MKS88_005215</name>
</gene>
<name>A0ACB9Y5A8_PLABR</name>
<keyword evidence="2" id="KW-1185">Reference proteome</keyword>
<proteinExistence type="predicted"/>
<evidence type="ECO:0000313" key="1">
    <source>
        <dbReference type="EMBL" id="KAI4835996.1"/>
    </source>
</evidence>
<comment type="caution">
    <text evidence="1">The sequence shown here is derived from an EMBL/GenBank/DDBJ whole genome shotgun (WGS) entry which is preliminary data.</text>
</comment>
<sequence>MENITDLLHQHLEESPSSNIYNKFNNNVNGNQYDEICKECNDVKDDYPTGSYDLCKKIARNAEDLSLKKNKEGYNSHCLHYTYWVYYKIKKILELSHETNKPKHLVNFLKVRSRIYNHYSLYKCLPEIEKNTIDGLNEKVDEKYLFDYFEYYDNIKTYNTCIKFTFEKYKKYLNHIKELYKKDKNTNECCDDSFWDDCDMYFKCNKEFDPNTLLSSLNDKQNNNCDILKTLDKSSESSNSLNSQGSQRDFKDSIYFLRCTDNMGDSPEDTSRIGGKINCYAFPASRESLNKPTSPYYLPPLHGDSSTTTTYGSKNSESVLIPSKGMQQSLGATTNGVQGKNKEGIAVHSNLNSRSNALSSLSMSLDPKKYKITPQFCQIQGLVKSSEGVCREPSVRDTPMIGAKWNIHAPQGRVKYSPEIISVLFRNSDKSNIFSNNIFRVGIACTLIVGIISTIYIYYKFTPFGRGFHKKVPRKKRIDDYYYDDPHIRHFVIRAPKSVKRKVGSRRLHFSYYSR</sequence>
<dbReference type="EMBL" id="CM043781">
    <property type="protein sequence ID" value="KAI4835996.1"/>
    <property type="molecule type" value="Genomic_DNA"/>
</dbReference>
<accession>A0ACB9Y5A8</accession>
<dbReference type="Proteomes" id="UP001056978">
    <property type="component" value="Chromosome 13"/>
</dbReference>
<reference evidence="1" key="1">
    <citation type="submission" date="2022-06" db="EMBL/GenBank/DDBJ databases">
        <title>The First Complete Genome of the Simian Malaria Parasite Plasmodium brasilianum.</title>
        <authorList>
            <person name="Bajic M."/>
            <person name="Ravishankar S."/>
        </authorList>
    </citation>
    <scope>NUCLEOTIDE SEQUENCE</scope>
    <source>
        <strain evidence="1">Bolivian I</strain>
    </source>
</reference>
<evidence type="ECO:0000313" key="2">
    <source>
        <dbReference type="Proteomes" id="UP001056978"/>
    </source>
</evidence>
<protein>
    <submittedName>
        <fullName evidence="1">PIR protein</fullName>
    </submittedName>
</protein>